<dbReference type="Proteomes" id="UP000236161">
    <property type="component" value="Unassembled WGS sequence"/>
</dbReference>
<dbReference type="OrthoDB" id="1500546at2759"/>
<evidence type="ECO:0000259" key="2">
    <source>
        <dbReference type="SMART" id="SM01037"/>
    </source>
</evidence>
<evidence type="ECO:0000313" key="3">
    <source>
        <dbReference type="EMBL" id="PKA62225.1"/>
    </source>
</evidence>
<gene>
    <name evidence="3" type="primary">PR1</name>
    <name evidence="3" type="ORF">AXF42_Ash016017</name>
</gene>
<evidence type="ECO:0000313" key="4">
    <source>
        <dbReference type="Proteomes" id="UP000236161"/>
    </source>
</evidence>
<dbReference type="Pfam" id="PF00407">
    <property type="entry name" value="Bet_v_1"/>
    <property type="match status" value="1"/>
</dbReference>
<dbReference type="SUPFAM" id="SSF55961">
    <property type="entry name" value="Bet v1-like"/>
    <property type="match status" value="1"/>
</dbReference>
<dbReference type="GO" id="GO:0005634">
    <property type="term" value="C:nucleus"/>
    <property type="evidence" value="ECO:0007669"/>
    <property type="project" value="TreeGrafter"/>
</dbReference>
<dbReference type="GO" id="GO:0006952">
    <property type="term" value="P:defense response"/>
    <property type="evidence" value="ECO:0007669"/>
    <property type="project" value="InterPro"/>
</dbReference>
<name>A0A2I0B359_9ASPA</name>
<dbReference type="Gene3D" id="3.30.530.20">
    <property type="match status" value="1"/>
</dbReference>
<dbReference type="InterPro" id="IPR023393">
    <property type="entry name" value="START-like_dom_sf"/>
</dbReference>
<dbReference type="GO" id="GO:0009738">
    <property type="term" value="P:abscisic acid-activated signaling pathway"/>
    <property type="evidence" value="ECO:0007669"/>
    <property type="project" value="InterPro"/>
</dbReference>
<proteinExistence type="inferred from homology"/>
<dbReference type="PRINTS" id="PR00634">
    <property type="entry name" value="BETALLERGEN"/>
</dbReference>
<dbReference type="EMBL" id="KZ451918">
    <property type="protein sequence ID" value="PKA62225.1"/>
    <property type="molecule type" value="Genomic_DNA"/>
</dbReference>
<dbReference type="STRING" id="1088818.A0A2I0B359"/>
<dbReference type="InterPro" id="IPR000916">
    <property type="entry name" value="Bet_v_I/MLP"/>
</dbReference>
<feature type="domain" description="Bet v I/Major latex protein" evidence="2">
    <location>
        <begin position="1"/>
        <end position="153"/>
    </location>
</feature>
<keyword evidence="4" id="KW-1185">Reference proteome</keyword>
<evidence type="ECO:0000256" key="1">
    <source>
        <dbReference type="ARBA" id="ARBA00009744"/>
    </source>
</evidence>
<dbReference type="CDD" id="cd07816">
    <property type="entry name" value="Bet_v1-like"/>
    <property type="match status" value="1"/>
</dbReference>
<reference evidence="3 4" key="1">
    <citation type="journal article" date="2017" name="Nature">
        <title>The Apostasia genome and the evolution of orchids.</title>
        <authorList>
            <person name="Zhang G.Q."/>
            <person name="Liu K.W."/>
            <person name="Li Z."/>
            <person name="Lohaus R."/>
            <person name="Hsiao Y.Y."/>
            <person name="Niu S.C."/>
            <person name="Wang J.Y."/>
            <person name="Lin Y.C."/>
            <person name="Xu Q."/>
            <person name="Chen L.J."/>
            <person name="Yoshida K."/>
            <person name="Fujiwara S."/>
            <person name="Wang Z.W."/>
            <person name="Zhang Y.Q."/>
            <person name="Mitsuda N."/>
            <person name="Wang M."/>
            <person name="Liu G.H."/>
            <person name="Pecoraro L."/>
            <person name="Huang H.X."/>
            <person name="Xiao X.J."/>
            <person name="Lin M."/>
            <person name="Wu X.Y."/>
            <person name="Wu W.L."/>
            <person name="Chen Y.Y."/>
            <person name="Chang S.B."/>
            <person name="Sakamoto S."/>
            <person name="Ohme-Takagi M."/>
            <person name="Yagi M."/>
            <person name="Zeng S.J."/>
            <person name="Shen C.Y."/>
            <person name="Yeh C.M."/>
            <person name="Luo Y.B."/>
            <person name="Tsai W.C."/>
            <person name="Van de Peer Y."/>
            <person name="Liu Z.J."/>
        </authorList>
    </citation>
    <scope>NUCLEOTIDE SEQUENCE [LARGE SCALE GENOMIC DNA]</scope>
    <source>
        <strain evidence="4">cv. Shenzhen</strain>
        <tissue evidence="3">Stem</tissue>
    </source>
</reference>
<comment type="similarity">
    <text evidence="1">Belongs to the BetVI family.</text>
</comment>
<accession>A0A2I0B359</accession>
<dbReference type="FunFam" id="3.30.530.20:FF:000007">
    <property type="entry name" value="Major pollen allergen Bet v 1-A"/>
    <property type="match status" value="1"/>
</dbReference>
<dbReference type="InterPro" id="IPR050279">
    <property type="entry name" value="Plant_def-hormone_signal"/>
</dbReference>
<organism evidence="3 4">
    <name type="scientific">Apostasia shenzhenica</name>
    <dbReference type="NCBI Taxonomy" id="1088818"/>
    <lineage>
        <taxon>Eukaryota</taxon>
        <taxon>Viridiplantae</taxon>
        <taxon>Streptophyta</taxon>
        <taxon>Embryophyta</taxon>
        <taxon>Tracheophyta</taxon>
        <taxon>Spermatophyta</taxon>
        <taxon>Magnoliopsida</taxon>
        <taxon>Liliopsida</taxon>
        <taxon>Asparagales</taxon>
        <taxon>Orchidaceae</taxon>
        <taxon>Apostasioideae</taxon>
        <taxon>Apostasia</taxon>
    </lineage>
</organism>
<protein>
    <submittedName>
        <fullName evidence="3">Pathogenesis-related protein 1</fullName>
    </submittedName>
</protein>
<dbReference type="InterPro" id="IPR024949">
    <property type="entry name" value="Bet_v_I_allergen"/>
</dbReference>
<dbReference type="PANTHER" id="PTHR31213:SF201">
    <property type="entry name" value="OS03G0300400 PROTEIN"/>
    <property type="match status" value="1"/>
</dbReference>
<dbReference type="SMART" id="SM01037">
    <property type="entry name" value="Bet_v_1"/>
    <property type="match status" value="1"/>
</dbReference>
<dbReference type="GO" id="GO:0010427">
    <property type="term" value="F:abscisic acid binding"/>
    <property type="evidence" value="ECO:0007669"/>
    <property type="project" value="InterPro"/>
</dbReference>
<dbReference type="AlphaFoldDB" id="A0A2I0B359"/>
<dbReference type="PANTHER" id="PTHR31213">
    <property type="entry name" value="OS08G0374000 PROTEIN-RELATED"/>
    <property type="match status" value="1"/>
</dbReference>
<dbReference type="GO" id="GO:0038023">
    <property type="term" value="F:signaling receptor activity"/>
    <property type="evidence" value="ECO:0007669"/>
    <property type="project" value="InterPro"/>
</dbReference>
<sequence>MSSSWSVEVEAQSPASKLFKAAFIDWHNLGPKVVPEVIASAVPISGHGSPGSIRQINFTSAMPFSYLKEQLEFIDHEKLELKASLVEGGGLAEWLECASSRIKVEPTAGSGAVVKMEVSCKALPGVDVSEYIKKAKESFAGMVKAADGYLLANPTAYA</sequence>
<dbReference type="GO" id="GO:0005737">
    <property type="term" value="C:cytoplasm"/>
    <property type="evidence" value="ECO:0007669"/>
    <property type="project" value="TreeGrafter"/>
</dbReference>
<dbReference type="GO" id="GO:0004864">
    <property type="term" value="F:protein phosphatase inhibitor activity"/>
    <property type="evidence" value="ECO:0007669"/>
    <property type="project" value="InterPro"/>
</dbReference>